<organism evidence="1 2">
    <name type="scientific">Streptomyces ehimensis</name>
    <dbReference type="NCBI Taxonomy" id="68195"/>
    <lineage>
        <taxon>Bacteria</taxon>
        <taxon>Bacillati</taxon>
        <taxon>Actinomycetota</taxon>
        <taxon>Actinomycetes</taxon>
        <taxon>Kitasatosporales</taxon>
        <taxon>Streptomycetaceae</taxon>
        <taxon>Streptomyces</taxon>
    </lineage>
</organism>
<dbReference type="RefSeq" id="WP_417922445.1">
    <property type="nucleotide sequence ID" value="NZ_JBHSFS010000002.1"/>
</dbReference>
<evidence type="ECO:0000313" key="1">
    <source>
        <dbReference type="EMBL" id="MFC4512519.1"/>
    </source>
</evidence>
<evidence type="ECO:0000313" key="2">
    <source>
        <dbReference type="Proteomes" id="UP001595990"/>
    </source>
</evidence>
<sequence>MTQPDDPNWLWEFRAEDFVHARLREDLAAAEALPAGTERDMAVDRVISLRLAVVQHSPYVDSDGKSWARCFTCDPACGFPCSTMRYFTRMWRHHPDYLPNWNNSLDGEDGPSSWQQDQLRIGKLGGYRHEFLANHPEAA</sequence>
<comment type="caution">
    <text evidence="1">The sequence shown here is derived from an EMBL/GenBank/DDBJ whole genome shotgun (WGS) entry which is preliminary data.</text>
</comment>
<gene>
    <name evidence="1" type="ORF">ACFPEN_06185</name>
</gene>
<reference evidence="2" key="1">
    <citation type="journal article" date="2019" name="Int. J. Syst. Evol. Microbiol.">
        <title>The Global Catalogue of Microorganisms (GCM) 10K type strain sequencing project: providing services to taxonomists for standard genome sequencing and annotation.</title>
        <authorList>
            <consortium name="The Broad Institute Genomics Platform"/>
            <consortium name="The Broad Institute Genome Sequencing Center for Infectious Disease"/>
            <person name="Wu L."/>
            <person name="Ma J."/>
        </authorList>
    </citation>
    <scope>NUCLEOTIDE SEQUENCE [LARGE SCALE GENOMIC DNA]</scope>
    <source>
        <strain evidence="2">CECT 8064</strain>
    </source>
</reference>
<protein>
    <submittedName>
        <fullName evidence="1">Uncharacterized protein</fullName>
    </submittedName>
</protein>
<dbReference type="EMBL" id="JBHSFS010000002">
    <property type="protein sequence ID" value="MFC4512519.1"/>
    <property type="molecule type" value="Genomic_DNA"/>
</dbReference>
<proteinExistence type="predicted"/>
<accession>A0ABV9BEM9</accession>
<name>A0ABV9BEM9_9ACTN</name>
<dbReference type="Proteomes" id="UP001595990">
    <property type="component" value="Unassembled WGS sequence"/>
</dbReference>
<keyword evidence="2" id="KW-1185">Reference proteome</keyword>